<sequence>MLRWLGLNAVVLVVVSCFAHGKVLRTASEMSPHYDFVVVGGGTAGNVIASRLTEDPNIRVLVIESGGSHEGIQALEVPFFYVSLFSSPGLLWNYTTTPQAALAERSIPYTRGHILGGCSSINGMTVTRGSAEDYDKIANITGDEGWSWNRLQHYIKKHERWSSPAASPMFYDPSVHGFHGMTELTLSRIPHSIDDMMFNATQGNKQFPFNIDYNSGKPLGFGWKQSSITADGRRDSSATSYLGPKFIQRPNLHVLLNHRVLRLLHAKRTASSRVHFNAVEFTEIVEGVVGHRHVITVSKEIILSAGSIGTPHILLHSGIGDRNALSALGVKPTHHLPSVGQNFTEQPAAIIHWLVNDNNTWERFTRNTTLMAEILEEWKVNKSGPLTGPASSHLGYMRLPQNASVFETVSDPSAGPNTPHVELSFNNGAWLDPLPPTGNFFSAATVVVTPMSRGSVSLKTSNPLDQPLIDPALLMHEFDRFAFRELFRLARKFVALPAWKDYILDIYGPLASVDFDNDSELDKYIQGQTFMGLHPVGSASMSPRGARWGVTDPDLKVKGVRGIRVVDASVFPHIPAAHTQGPVYIIAERAADLIKRSWGTV</sequence>
<keyword evidence="3" id="KW-0285">Flavoprotein</keyword>
<dbReference type="OrthoDB" id="269227at2759"/>
<feature type="domain" description="Glucose-methanol-choline oxidoreductase N-terminal" evidence="8">
    <location>
        <begin position="306"/>
        <end position="320"/>
    </location>
</feature>
<dbReference type="PROSITE" id="PS00624">
    <property type="entry name" value="GMC_OXRED_2"/>
    <property type="match status" value="1"/>
</dbReference>
<evidence type="ECO:0000313" key="10">
    <source>
        <dbReference type="Proteomes" id="UP000027073"/>
    </source>
</evidence>
<dbReference type="PANTHER" id="PTHR11552:SF147">
    <property type="entry name" value="CHOLINE DEHYDROGENASE, MITOCHONDRIAL"/>
    <property type="match status" value="1"/>
</dbReference>
<dbReference type="AlphaFoldDB" id="A0A067NWM8"/>
<dbReference type="InParanoid" id="A0A067NWM8"/>
<keyword evidence="4 6" id="KW-0274">FAD</keyword>
<evidence type="ECO:0000256" key="5">
    <source>
        <dbReference type="PIRSR" id="PIRSR000137-1"/>
    </source>
</evidence>
<dbReference type="GO" id="GO:0050660">
    <property type="term" value="F:flavin adenine dinucleotide binding"/>
    <property type="evidence" value="ECO:0007669"/>
    <property type="project" value="InterPro"/>
</dbReference>
<name>A0A067NWM8_PLEO1</name>
<evidence type="ECO:0000256" key="1">
    <source>
        <dbReference type="ARBA" id="ARBA00001974"/>
    </source>
</evidence>
<proteinExistence type="inferred from homology"/>
<dbReference type="STRING" id="1137138.A0A067NWM8"/>
<dbReference type="SUPFAM" id="SSF51905">
    <property type="entry name" value="FAD/NAD(P)-binding domain"/>
    <property type="match status" value="1"/>
</dbReference>
<reference evidence="10" key="1">
    <citation type="journal article" date="2014" name="Proc. Natl. Acad. Sci. U.S.A.">
        <title>Extensive sampling of basidiomycete genomes demonstrates inadequacy of the white-rot/brown-rot paradigm for wood decay fungi.</title>
        <authorList>
            <person name="Riley R."/>
            <person name="Salamov A.A."/>
            <person name="Brown D.W."/>
            <person name="Nagy L.G."/>
            <person name="Floudas D."/>
            <person name="Held B.W."/>
            <person name="Levasseur A."/>
            <person name="Lombard V."/>
            <person name="Morin E."/>
            <person name="Otillar R."/>
            <person name="Lindquist E.A."/>
            <person name="Sun H."/>
            <person name="LaButti K.M."/>
            <person name="Schmutz J."/>
            <person name="Jabbour D."/>
            <person name="Luo H."/>
            <person name="Baker S.E."/>
            <person name="Pisabarro A.G."/>
            <person name="Walton J.D."/>
            <person name="Blanchette R.A."/>
            <person name="Henrissat B."/>
            <person name="Martin F."/>
            <person name="Cullen D."/>
            <person name="Hibbett D.S."/>
            <person name="Grigoriev I.V."/>
        </authorList>
    </citation>
    <scope>NUCLEOTIDE SEQUENCE [LARGE SCALE GENOMIC DNA]</scope>
    <source>
        <strain evidence="10">PC15</strain>
    </source>
</reference>
<feature type="active site" description="Proton acceptor" evidence="5">
    <location>
        <position position="578"/>
    </location>
</feature>
<dbReference type="SUPFAM" id="SSF54373">
    <property type="entry name" value="FAD-linked reductases, C-terminal domain"/>
    <property type="match status" value="1"/>
</dbReference>
<evidence type="ECO:0000259" key="8">
    <source>
        <dbReference type="PROSITE" id="PS00624"/>
    </source>
</evidence>
<gene>
    <name evidence="9" type="ORF">PLEOSDRAFT_1112826</name>
</gene>
<evidence type="ECO:0000256" key="3">
    <source>
        <dbReference type="ARBA" id="ARBA00022630"/>
    </source>
</evidence>
<dbReference type="Pfam" id="PF05199">
    <property type="entry name" value="GMC_oxred_C"/>
    <property type="match status" value="1"/>
</dbReference>
<dbReference type="HOGENOM" id="CLU_002865_6_3_1"/>
<dbReference type="PROSITE" id="PS51257">
    <property type="entry name" value="PROKAR_LIPOPROTEIN"/>
    <property type="match status" value="1"/>
</dbReference>
<dbReference type="Gene3D" id="3.50.50.60">
    <property type="entry name" value="FAD/NAD(P)-binding domain"/>
    <property type="match status" value="1"/>
</dbReference>
<dbReference type="PIRSF" id="PIRSF000137">
    <property type="entry name" value="Alcohol_oxidase"/>
    <property type="match status" value="1"/>
</dbReference>
<protein>
    <recommendedName>
        <fullName evidence="8">Glucose-methanol-choline oxidoreductase N-terminal domain-containing protein</fullName>
    </recommendedName>
</protein>
<dbReference type="Proteomes" id="UP000027073">
    <property type="component" value="Unassembled WGS sequence"/>
</dbReference>
<dbReference type="InterPro" id="IPR036188">
    <property type="entry name" value="FAD/NAD-bd_sf"/>
</dbReference>
<accession>A0A067NWM8</accession>
<dbReference type="InterPro" id="IPR000172">
    <property type="entry name" value="GMC_OxRdtase_N"/>
</dbReference>
<feature type="active site" description="Proton donor" evidence="5">
    <location>
        <position position="534"/>
    </location>
</feature>
<keyword evidence="7" id="KW-0732">Signal</keyword>
<dbReference type="InterPro" id="IPR007867">
    <property type="entry name" value="GMC_OxRtase_C"/>
</dbReference>
<comment type="similarity">
    <text evidence="2">Belongs to the GMC oxidoreductase family.</text>
</comment>
<feature type="binding site" evidence="6">
    <location>
        <position position="260"/>
    </location>
    <ligand>
        <name>FAD</name>
        <dbReference type="ChEBI" id="CHEBI:57692"/>
    </ligand>
</feature>
<dbReference type="EMBL" id="KL198008">
    <property type="protein sequence ID" value="KDQ28031.1"/>
    <property type="molecule type" value="Genomic_DNA"/>
</dbReference>
<evidence type="ECO:0000256" key="7">
    <source>
        <dbReference type="SAM" id="SignalP"/>
    </source>
</evidence>
<dbReference type="Pfam" id="PF00732">
    <property type="entry name" value="GMC_oxred_N"/>
    <property type="match status" value="1"/>
</dbReference>
<feature type="signal peptide" evidence="7">
    <location>
        <begin position="1"/>
        <end position="21"/>
    </location>
</feature>
<organism evidence="9 10">
    <name type="scientific">Pleurotus ostreatus (strain PC15)</name>
    <name type="common">Oyster mushroom</name>
    <dbReference type="NCBI Taxonomy" id="1137138"/>
    <lineage>
        <taxon>Eukaryota</taxon>
        <taxon>Fungi</taxon>
        <taxon>Dikarya</taxon>
        <taxon>Basidiomycota</taxon>
        <taxon>Agaricomycotina</taxon>
        <taxon>Agaricomycetes</taxon>
        <taxon>Agaricomycetidae</taxon>
        <taxon>Agaricales</taxon>
        <taxon>Pleurotineae</taxon>
        <taxon>Pleurotaceae</taxon>
        <taxon>Pleurotus</taxon>
    </lineage>
</organism>
<dbReference type="GO" id="GO:0016614">
    <property type="term" value="F:oxidoreductase activity, acting on CH-OH group of donors"/>
    <property type="evidence" value="ECO:0007669"/>
    <property type="project" value="InterPro"/>
</dbReference>
<evidence type="ECO:0000256" key="6">
    <source>
        <dbReference type="PIRSR" id="PIRSR000137-2"/>
    </source>
</evidence>
<feature type="chain" id="PRO_5001647038" description="Glucose-methanol-choline oxidoreductase N-terminal domain-containing protein" evidence="7">
    <location>
        <begin position="22"/>
        <end position="601"/>
    </location>
</feature>
<dbReference type="VEuPathDB" id="FungiDB:PLEOSDRAFT_1112826"/>
<comment type="cofactor">
    <cofactor evidence="1 6">
        <name>FAD</name>
        <dbReference type="ChEBI" id="CHEBI:57692"/>
    </cofactor>
</comment>
<dbReference type="Gene3D" id="3.30.560.10">
    <property type="entry name" value="Glucose Oxidase, domain 3"/>
    <property type="match status" value="1"/>
</dbReference>
<evidence type="ECO:0000313" key="9">
    <source>
        <dbReference type="EMBL" id="KDQ28031.1"/>
    </source>
</evidence>
<evidence type="ECO:0000256" key="4">
    <source>
        <dbReference type="ARBA" id="ARBA00022827"/>
    </source>
</evidence>
<evidence type="ECO:0000256" key="2">
    <source>
        <dbReference type="ARBA" id="ARBA00010790"/>
    </source>
</evidence>
<dbReference type="InterPro" id="IPR012132">
    <property type="entry name" value="GMC_OxRdtase"/>
</dbReference>
<dbReference type="PANTHER" id="PTHR11552">
    <property type="entry name" value="GLUCOSE-METHANOL-CHOLINE GMC OXIDOREDUCTASE"/>
    <property type="match status" value="1"/>
</dbReference>